<dbReference type="InterPro" id="IPR046905">
    <property type="entry name" value="ABC-3C_MC1"/>
</dbReference>
<comment type="caution">
    <text evidence="1">The sequence shown here is derived from an EMBL/GenBank/DDBJ whole genome shotgun (WGS) entry which is preliminary data.</text>
</comment>
<gene>
    <name evidence="1" type="ORF">J2Z53_001702</name>
</gene>
<reference evidence="1 2" key="1">
    <citation type="submission" date="2021-03" db="EMBL/GenBank/DDBJ databases">
        <title>Genomic Encyclopedia of Type Strains, Phase IV (KMG-IV): sequencing the most valuable type-strain genomes for metagenomic binning, comparative biology and taxonomic classification.</title>
        <authorList>
            <person name="Goeker M."/>
        </authorList>
    </citation>
    <scope>NUCLEOTIDE SEQUENCE [LARGE SCALE GENOMIC DNA]</scope>
    <source>
        <strain evidence="1 2">DSM 3984</strain>
    </source>
</reference>
<dbReference type="Proteomes" id="UP000783390">
    <property type="component" value="Unassembled WGS sequence"/>
</dbReference>
<keyword evidence="2" id="KW-1185">Reference proteome</keyword>
<proteinExistence type="predicted"/>
<evidence type="ECO:0000313" key="2">
    <source>
        <dbReference type="Proteomes" id="UP000783390"/>
    </source>
</evidence>
<sequence>MKEFMVKLFNEFNMNIFQSYECDGYDVVYAKDEVEEAYYLNVFINTNEEMARLKGEYEKLYEGIKNINYDEYKPAMDKNTCCIVYYCISNDEYKKFRLEDEMNELEKNVCDIEEDLYYFKKNVLVYSEKQLNYVKTIENFDELCNEFISDKNNFDKFKAENIEFFEYDLIMNMFTKFPFLNYTRYFKSNGNQLKSLDEYIKIELNNNNFSDEKQLQCENIYKELSELEDDKLEKWLDDFGGVIR</sequence>
<evidence type="ECO:0000313" key="1">
    <source>
        <dbReference type="EMBL" id="MBP1890118.1"/>
    </source>
</evidence>
<protein>
    <submittedName>
        <fullName evidence="1">Uncharacterized protein</fullName>
    </submittedName>
</protein>
<accession>A0ABS4F1J7</accession>
<organism evidence="1 2">
    <name type="scientific">Clostridium moniliforme</name>
    <dbReference type="NCBI Taxonomy" id="39489"/>
    <lineage>
        <taxon>Bacteria</taxon>
        <taxon>Bacillati</taxon>
        <taxon>Bacillota</taxon>
        <taxon>Clostridia</taxon>
        <taxon>Eubacteriales</taxon>
        <taxon>Clostridiaceae</taxon>
        <taxon>Clostridium</taxon>
    </lineage>
</organism>
<dbReference type="Pfam" id="PF20289">
    <property type="entry name" value="MComp1"/>
    <property type="match status" value="1"/>
</dbReference>
<dbReference type="EMBL" id="JAGGJZ010000004">
    <property type="protein sequence ID" value="MBP1890118.1"/>
    <property type="molecule type" value="Genomic_DNA"/>
</dbReference>
<dbReference type="RefSeq" id="WP_209797042.1">
    <property type="nucleotide sequence ID" value="NZ_JAGGJZ010000004.1"/>
</dbReference>
<name>A0ABS4F1J7_9CLOT</name>